<proteinExistence type="predicted"/>
<gene>
    <name evidence="2" type="ORF">EVAR_40932_1</name>
</gene>
<feature type="region of interest" description="Disordered" evidence="1">
    <location>
        <begin position="74"/>
        <end position="127"/>
    </location>
</feature>
<feature type="compositionally biased region" description="Polar residues" evidence="1">
    <location>
        <begin position="83"/>
        <end position="92"/>
    </location>
</feature>
<evidence type="ECO:0000256" key="1">
    <source>
        <dbReference type="SAM" id="MobiDB-lite"/>
    </source>
</evidence>
<dbReference type="AlphaFoldDB" id="A0A4C1X5E0"/>
<organism evidence="2 3">
    <name type="scientific">Eumeta variegata</name>
    <name type="common">Bagworm moth</name>
    <name type="synonym">Eumeta japonica</name>
    <dbReference type="NCBI Taxonomy" id="151549"/>
    <lineage>
        <taxon>Eukaryota</taxon>
        <taxon>Metazoa</taxon>
        <taxon>Ecdysozoa</taxon>
        <taxon>Arthropoda</taxon>
        <taxon>Hexapoda</taxon>
        <taxon>Insecta</taxon>
        <taxon>Pterygota</taxon>
        <taxon>Neoptera</taxon>
        <taxon>Endopterygota</taxon>
        <taxon>Lepidoptera</taxon>
        <taxon>Glossata</taxon>
        <taxon>Ditrysia</taxon>
        <taxon>Tineoidea</taxon>
        <taxon>Psychidae</taxon>
        <taxon>Oiketicinae</taxon>
        <taxon>Eumeta</taxon>
    </lineage>
</organism>
<sequence length="197" mass="22215">MGSNARYLQEMFIESFRKRGATGPPTSKILCTTLKTVCLEIYLTVGGFYDNKKRKTTQNVIPLEENRGADFTKRTAKCESYSRTEGSVQTSRTRSRRDPGEDEHPRERTCGTVPAPDQGRNSPKSPAQVAHLRVTHALTCRRCKRVTCPYSSGVRLSNLATRRRREYGTTGAPEPTGRRGRRMRVTARARNHDPANE</sequence>
<evidence type="ECO:0000313" key="3">
    <source>
        <dbReference type="Proteomes" id="UP000299102"/>
    </source>
</evidence>
<accession>A0A4C1X5E0</accession>
<feature type="region of interest" description="Disordered" evidence="1">
    <location>
        <begin position="159"/>
        <end position="197"/>
    </location>
</feature>
<comment type="caution">
    <text evidence="2">The sequence shown here is derived from an EMBL/GenBank/DDBJ whole genome shotgun (WGS) entry which is preliminary data.</text>
</comment>
<dbReference type="Proteomes" id="UP000299102">
    <property type="component" value="Unassembled WGS sequence"/>
</dbReference>
<dbReference type="EMBL" id="BGZK01000733">
    <property type="protein sequence ID" value="GBP58363.1"/>
    <property type="molecule type" value="Genomic_DNA"/>
</dbReference>
<evidence type="ECO:0000313" key="2">
    <source>
        <dbReference type="EMBL" id="GBP58363.1"/>
    </source>
</evidence>
<reference evidence="2 3" key="1">
    <citation type="journal article" date="2019" name="Commun. Biol.">
        <title>The bagworm genome reveals a unique fibroin gene that provides high tensile strength.</title>
        <authorList>
            <person name="Kono N."/>
            <person name="Nakamura H."/>
            <person name="Ohtoshi R."/>
            <person name="Tomita M."/>
            <person name="Numata K."/>
            <person name="Arakawa K."/>
        </authorList>
    </citation>
    <scope>NUCLEOTIDE SEQUENCE [LARGE SCALE GENOMIC DNA]</scope>
</reference>
<feature type="compositionally biased region" description="Basic and acidic residues" evidence="1">
    <location>
        <begin position="96"/>
        <end position="109"/>
    </location>
</feature>
<keyword evidence="3" id="KW-1185">Reference proteome</keyword>
<protein>
    <submittedName>
        <fullName evidence="2">Uncharacterized protein</fullName>
    </submittedName>
</protein>
<name>A0A4C1X5E0_EUMVA</name>
<feature type="compositionally biased region" description="Basic residues" evidence="1">
    <location>
        <begin position="178"/>
        <end position="189"/>
    </location>
</feature>